<dbReference type="KEGG" id="gpi:GPICK_10690"/>
<dbReference type="GO" id="GO:0015833">
    <property type="term" value="P:peptide transport"/>
    <property type="evidence" value="ECO:0007669"/>
    <property type="project" value="TreeGrafter"/>
</dbReference>
<sequence length="538" mass="60962">MTWRRFLCLVSLAFLVSCSGSAPSAPPRRAAGPPAYGDALVVGSIGEPSTLIPILASDSPSHEIAGYVYNGLVKYDKDLKLTGDLAESWEVSPDGLTITFHLRRGVKWHDGVEFTSRDVLYTYRVTIDPKTPTAYAEDFKQVTRAEAPDPYTFRVSYDKPFAPALASWGMSILPAHLLEGKDITRSELARHPVGTGPYRFKEWVAGQKIVLESNHDYFEGRPYLDRYIYRIIPDNSTMYLELKAGGIDMMGLSPVQFARQTANPEFQARFAKYRYPSSSYVYVGYNLNNPLFADRRVRQAITCAISKDEIVHGVLLGLGQAAHGPYKPGTWACNPDVKDFGYDPKRARALLAEAGWREAGRDGILVKDGRPFSFTILTNQGNDQRLKTAQIIQRRLRTVGIEVKIRVLEWASLLTNFIDKRNFDALIMGWTIGQDPDLFDVWHSSKTGPKELNFVGYKNPEVDRLIEEGRRTFDQEKRRRCYWRIQEILAEDQPYTFLYVPDALPAVSARFRGIEPAPAGIMHDFIHWYVPKEEQLHP</sequence>
<dbReference type="InterPro" id="IPR023765">
    <property type="entry name" value="SBP_5_CS"/>
</dbReference>
<dbReference type="InterPro" id="IPR000914">
    <property type="entry name" value="SBP_5_dom"/>
</dbReference>
<name>A0A0B5BB23_9BACT</name>
<dbReference type="GO" id="GO:1904680">
    <property type="term" value="F:peptide transmembrane transporter activity"/>
    <property type="evidence" value="ECO:0007669"/>
    <property type="project" value="TreeGrafter"/>
</dbReference>
<dbReference type="RefSeq" id="WP_039743040.1">
    <property type="nucleotide sequence ID" value="NZ_CP009788.1"/>
</dbReference>
<evidence type="ECO:0000259" key="5">
    <source>
        <dbReference type="Pfam" id="PF00496"/>
    </source>
</evidence>
<dbReference type="Proteomes" id="UP000057609">
    <property type="component" value="Chromosome"/>
</dbReference>
<dbReference type="GO" id="GO:0030288">
    <property type="term" value="C:outer membrane-bounded periplasmic space"/>
    <property type="evidence" value="ECO:0007669"/>
    <property type="project" value="UniProtKB-ARBA"/>
</dbReference>
<accession>A0A0B5BB23</accession>
<reference evidence="6 7" key="1">
    <citation type="journal article" date="2015" name="Genome Announc.">
        <title>Complete Genome of Geobacter pickeringii G13T, a Metal-Reducing Isolate from Sedimentary Kaolin Deposits.</title>
        <authorList>
            <person name="Badalamenti J.P."/>
            <person name="Bond D.R."/>
        </authorList>
    </citation>
    <scope>NUCLEOTIDE SEQUENCE [LARGE SCALE GENOMIC DNA]</scope>
    <source>
        <strain evidence="6 7">G13</strain>
    </source>
</reference>
<dbReference type="FunFam" id="3.90.76.10:FF:000004">
    <property type="entry name" value="Peptide ABC transporter substrate-binding protein"/>
    <property type="match status" value="1"/>
</dbReference>
<keyword evidence="3 4" id="KW-0732">Signal</keyword>
<dbReference type="Gene3D" id="3.40.190.10">
    <property type="entry name" value="Periplasmic binding protein-like II"/>
    <property type="match status" value="1"/>
</dbReference>
<dbReference type="InterPro" id="IPR039424">
    <property type="entry name" value="SBP_5"/>
</dbReference>
<comment type="similarity">
    <text evidence="1">Belongs to the bacterial solute-binding protein 5 family.</text>
</comment>
<evidence type="ECO:0000256" key="1">
    <source>
        <dbReference type="ARBA" id="ARBA00005695"/>
    </source>
</evidence>
<keyword evidence="2" id="KW-0813">Transport</keyword>
<dbReference type="EMBL" id="CP009788">
    <property type="protein sequence ID" value="AJE03757.1"/>
    <property type="molecule type" value="Genomic_DNA"/>
</dbReference>
<dbReference type="PANTHER" id="PTHR30290">
    <property type="entry name" value="PERIPLASMIC BINDING COMPONENT OF ABC TRANSPORTER"/>
    <property type="match status" value="1"/>
</dbReference>
<dbReference type="Gene3D" id="3.90.76.10">
    <property type="entry name" value="Dipeptide-binding Protein, Domain 1"/>
    <property type="match status" value="1"/>
</dbReference>
<dbReference type="FunFam" id="3.10.105.10:FF:000006">
    <property type="entry name" value="Peptide ABC transporter substrate-binding protein"/>
    <property type="match status" value="1"/>
</dbReference>
<dbReference type="Gene3D" id="3.10.105.10">
    <property type="entry name" value="Dipeptide-binding Protein, Domain 3"/>
    <property type="match status" value="1"/>
</dbReference>
<dbReference type="OrthoDB" id="9772924at2"/>
<evidence type="ECO:0000256" key="2">
    <source>
        <dbReference type="ARBA" id="ARBA00022448"/>
    </source>
</evidence>
<dbReference type="AlphaFoldDB" id="A0A0B5BB23"/>
<evidence type="ECO:0000313" key="7">
    <source>
        <dbReference type="Proteomes" id="UP000057609"/>
    </source>
</evidence>
<evidence type="ECO:0000313" key="6">
    <source>
        <dbReference type="EMBL" id="AJE03757.1"/>
    </source>
</evidence>
<dbReference type="InterPro" id="IPR030678">
    <property type="entry name" value="Peptide/Ni-bd"/>
</dbReference>
<gene>
    <name evidence="6" type="ORF">GPICK_10690</name>
</gene>
<evidence type="ECO:0000256" key="3">
    <source>
        <dbReference type="ARBA" id="ARBA00022729"/>
    </source>
</evidence>
<dbReference type="Pfam" id="PF00496">
    <property type="entry name" value="SBP_bac_5"/>
    <property type="match status" value="1"/>
</dbReference>
<dbReference type="PANTHER" id="PTHR30290:SF38">
    <property type="entry name" value="D,D-DIPEPTIDE-BINDING PERIPLASMIC PROTEIN DDPA-RELATED"/>
    <property type="match status" value="1"/>
</dbReference>
<feature type="signal peptide" evidence="4">
    <location>
        <begin position="1"/>
        <end position="24"/>
    </location>
</feature>
<dbReference type="PIRSF" id="PIRSF002741">
    <property type="entry name" value="MppA"/>
    <property type="match status" value="1"/>
</dbReference>
<keyword evidence="7" id="KW-1185">Reference proteome</keyword>
<protein>
    <submittedName>
        <fullName evidence="6">Peptide-binding protein</fullName>
    </submittedName>
</protein>
<dbReference type="STRING" id="345632.GPICK_10690"/>
<dbReference type="GO" id="GO:0043190">
    <property type="term" value="C:ATP-binding cassette (ABC) transporter complex"/>
    <property type="evidence" value="ECO:0007669"/>
    <property type="project" value="InterPro"/>
</dbReference>
<proteinExistence type="inferred from homology"/>
<evidence type="ECO:0000256" key="4">
    <source>
        <dbReference type="SAM" id="SignalP"/>
    </source>
</evidence>
<organism evidence="6 7">
    <name type="scientific">Geobacter pickeringii</name>
    <dbReference type="NCBI Taxonomy" id="345632"/>
    <lineage>
        <taxon>Bacteria</taxon>
        <taxon>Pseudomonadati</taxon>
        <taxon>Thermodesulfobacteriota</taxon>
        <taxon>Desulfuromonadia</taxon>
        <taxon>Geobacterales</taxon>
        <taxon>Geobacteraceae</taxon>
        <taxon>Geobacter</taxon>
    </lineage>
</organism>
<dbReference type="HOGENOM" id="CLU_017028_8_6_7"/>
<dbReference type="PROSITE" id="PS01040">
    <property type="entry name" value="SBP_BACTERIAL_5"/>
    <property type="match status" value="1"/>
</dbReference>
<feature type="chain" id="PRO_5002098219" evidence="4">
    <location>
        <begin position="25"/>
        <end position="538"/>
    </location>
</feature>
<dbReference type="PROSITE" id="PS51257">
    <property type="entry name" value="PROKAR_LIPOPROTEIN"/>
    <property type="match status" value="1"/>
</dbReference>
<dbReference type="CDD" id="cd08514">
    <property type="entry name" value="PBP2_AppA_like"/>
    <property type="match status" value="1"/>
</dbReference>
<dbReference type="SUPFAM" id="SSF53850">
    <property type="entry name" value="Periplasmic binding protein-like II"/>
    <property type="match status" value="1"/>
</dbReference>
<feature type="domain" description="Solute-binding protein family 5" evidence="5">
    <location>
        <begin position="81"/>
        <end position="444"/>
    </location>
</feature>